<reference evidence="5 6" key="1">
    <citation type="submission" date="2022-04" db="EMBL/GenBank/DDBJ databases">
        <title>The arsenic-methylating capacity of Chitinophaga filiformis YT5 during chitin decomposition.</title>
        <authorList>
            <person name="Chen G."/>
            <person name="Liang Y."/>
        </authorList>
    </citation>
    <scope>NUCLEOTIDE SEQUENCE [LARGE SCALE GENOMIC DNA]</scope>
    <source>
        <strain evidence="5 6">YT5</strain>
    </source>
</reference>
<evidence type="ECO:0000259" key="4">
    <source>
        <dbReference type="PROSITE" id="PS51898"/>
    </source>
</evidence>
<dbReference type="CDD" id="cd01185">
    <property type="entry name" value="INTN1_C_like"/>
    <property type="match status" value="1"/>
</dbReference>
<sequence length="455" mass="53007">MLLPIKLICPKGKMRKDGTCIIFIQYCGSKTILLNTEIAIPPKYWNRKYHRITADLPAIFGTADDLNGQLATLLRKANDVITHAARQRIKDIPDFTKKTFHPTFNTATLEEKAQQTAALDPKTNLDLIFQIEDYIKCKRDKVSAGMLNVYRNMKDHMAAFQEHRGAAITFDSFDFNLYESLVNYLTYEYVQRRRSEVIDGRKEQIKGLKTSTIGKTIKQLRIFLRDRMRRKIIPPIDLSDFKILDEEADAVYLTWAEIARIYQTDLSEHPHLVKYRDLFVFGCLTGLRFSDFSSIRPEDVRNGSLYKKQEKSDHWVVVPLRDVAEEILIRRFKRQIPIVSNPEFNRHIKEVAQLAGISELIKFSHKKGNKNIVQVKPKYAWITSHTCRRSFCTNEFLAGTPVDLIMKISGHKSHRDFYRYIRITPEEAGRKIREVWEKRGDIAIFAAVLQNEMNY</sequence>
<dbReference type="RefSeq" id="WP_247814651.1">
    <property type="nucleotide sequence ID" value="NZ_CP095855.1"/>
</dbReference>
<evidence type="ECO:0000256" key="2">
    <source>
        <dbReference type="ARBA" id="ARBA00023125"/>
    </source>
</evidence>
<dbReference type="Pfam" id="PF13102">
    <property type="entry name" value="Phage_int_SAM_5"/>
    <property type="match status" value="1"/>
</dbReference>
<dbReference type="PROSITE" id="PS51898">
    <property type="entry name" value="TYR_RECOMBINASE"/>
    <property type="match status" value="1"/>
</dbReference>
<protein>
    <submittedName>
        <fullName evidence="5">Site-specific integrase</fullName>
    </submittedName>
</protein>
<name>A0ABY4I9Z7_CHIFI</name>
<keyword evidence="2" id="KW-0238">DNA-binding</keyword>
<dbReference type="InterPro" id="IPR013762">
    <property type="entry name" value="Integrase-like_cat_sf"/>
</dbReference>
<dbReference type="PANTHER" id="PTHR30349:SF64">
    <property type="entry name" value="PROPHAGE INTEGRASE INTD-RELATED"/>
    <property type="match status" value="1"/>
</dbReference>
<evidence type="ECO:0000313" key="6">
    <source>
        <dbReference type="Proteomes" id="UP000830198"/>
    </source>
</evidence>
<evidence type="ECO:0000256" key="1">
    <source>
        <dbReference type="ARBA" id="ARBA00008857"/>
    </source>
</evidence>
<comment type="similarity">
    <text evidence="1">Belongs to the 'phage' integrase family.</text>
</comment>
<proteinExistence type="inferred from homology"/>
<keyword evidence="6" id="KW-1185">Reference proteome</keyword>
<dbReference type="InterPro" id="IPR025269">
    <property type="entry name" value="SAM-like_dom"/>
</dbReference>
<dbReference type="Gene3D" id="1.10.150.130">
    <property type="match status" value="1"/>
</dbReference>
<feature type="domain" description="Tyr recombinase" evidence="4">
    <location>
        <begin position="248"/>
        <end position="433"/>
    </location>
</feature>
<accession>A0ABY4I9Z7</accession>
<organism evidence="5 6">
    <name type="scientific">Chitinophaga filiformis</name>
    <name type="common">Myxococcus filiformis</name>
    <name type="synonym">Flexibacter filiformis</name>
    <dbReference type="NCBI Taxonomy" id="104663"/>
    <lineage>
        <taxon>Bacteria</taxon>
        <taxon>Pseudomonadati</taxon>
        <taxon>Bacteroidota</taxon>
        <taxon>Chitinophagia</taxon>
        <taxon>Chitinophagales</taxon>
        <taxon>Chitinophagaceae</taxon>
        <taxon>Chitinophaga</taxon>
    </lineage>
</organism>
<keyword evidence="3" id="KW-0233">DNA recombination</keyword>
<evidence type="ECO:0000256" key="3">
    <source>
        <dbReference type="ARBA" id="ARBA00023172"/>
    </source>
</evidence>
<dbReference type="Pfam" id="PF00589">
    <property type="entry name" value="Phage_integrase"/>
    <property type="match status" value="1"/>
</dbReference>
<dbReference type="InterPro" id="IPR011010">
    <property type="entry name" value="DNA_brk_join_enz"/>
</dbReference>
<dbReference type="InterPro" id="IPR010998">
    <property type="entry name" value="Integrase_recombinase_N"/>
</dbReference>
<dbReference type="Proteomes" id="UP000830198">
    <property type="component" value="Chromosome"/>
</dbReference>
<dbReference type="SUPFAM" id="SSF56349">
    <property type="entry name" value="DNA breaking-rejoining enzymes"/>
    <property type="match status" value="1"/>
</dbReference>
<dbReference type="EMBL" id="CP095855">
    <property type="protein sequence ID" value="UPK72463.1"/>
    <property type="molecule type" value="Genomic_DNA"/>
</dbReference>
<dbReference type="Gene3D" id="1.10.443.10">
    <property type="entry name" value="Intergrase catalytic core"/>
    <property type="match status" value="1"/>
</dbReference>
<dbReference type="InterPro" id="IPR002104">
    <property type="entry name" value="Integrase_catalytic"/>
</dbReference>
<gene>
    <name evidence="5" type="ORF">MYF79_14315</name>
</gene>
<dbReference type="PANTHER" id="PTHR30349">
    <property type="entry name" value="PHAGE INTEGRASE-RELATED"/>
    <property type="match status" value="1"/>
</dbReference>
<dbReference type="InterPro" id="IPR050090">
    <property type="entry name" value="Tyrosine_recombinase_XerCD"/>
</dbReference>
<evidence type="ECO:0000313" key="5">
    <source>
        <dbReference type="EMBL" id="UPK72463.1"/>
    </source>
</evidence>